<comment type="caution">
    <text evidence="2">The sequence shown here is derived from an EMBL/GenBank/DDBJ whole genome shotgun (WGS) entry which is preliminary data.</text>
</comment>
<name>A0ABN1MJT0_9FLAO</name>
<keyword evidence="3" id="KW-1185">Reference proteome</keyword>
<evidence type="ECO:0000256" key="1">
    <source>
        <dbReference type="SAM" id="SignalP"/>
    </source>
</evidence>
<dbReference type="Pfam" id="PF20230">
    <property type="entry name" value="DUF6588"/>
    <property type="match status" value="1"/>
</dbReference>
<keyword evidence="1" id="KW-0732">Signal</keyword>
<proteinExistence type="predicted"/>
<dbReference type="EMBL" id="BAAAFG010000016">
    <property type="protein sequence ID" value="GAA0873466.1"/>
    <property type="molecule type" value="Genomic_DNA"/>
</dbReference>
<feature type="chain" id="PRO_5045861849" description="Outer membrane protein beta-barrel domain-containing protein" evidence="1">
    <location>
        <begin position="23"/>
        <end position="344"/>
    </location>
</feature>
<dbReference type="InterPro" id="IPR046495">
    <property type="entry name" value="DUF6588"/>
</dbReference>
<organism evidence="2 3">
    <name type="scientific">Gangjinia marincola</name>
    <dbReference type="NCBI Taxonomy" id="578463"/>
    <lineage>
        <taxon>Bacteria</taxon>
        <taxon>Pseudomonadati</taxon>
        <taxon>Bacteroidota</taxon>
        <taxon>Flavobacteriia</taxon>
        <taxon>Flavobacteriales</taxon>
        <taxon>Flavobacteriaceae</taxon>
        <taxon>Gangjinia</taxon>
    </lineage>
</organism>
<dbReference type="Proteomes" id="UP001500507">
    <property type="component" value="Unassembled WGS sequence"/>
</dbReference>
<feature type="signal peptide" evidence="1">
    <location>
        <begin position="1"/>
        <end position="22"/>
    </location>
</feature>
<protein>
    <recommendedName>
        <fullName evidence="4">Outer membrane protein beta-barrel domain-containing protein</fullName>
    </recommendedName>
</protein>
<evidence type="ECO:0008006" key="4">
    <source>
        <dbReference type="Google" id="ProtNLM"/>
    </source>
</evidence>
<sequence>MHRIMKKLILLFSVLFAQGVNAQEIEGLLLAGTEDVNTLMQKYLNPAMKGVNYNLNNGWYTTAKTHKAWGFDITFTVNGSIISEEDKNFTFDENDYTFLTVDGGTQEYPTLLGGDASSVPIQVAIEAEGNQVQLAEILMPDGVAKDLPVSLVPSVMVQAGLGLPFNTNLKIRYVPNVGNDNNEGNLFGVALMHDIMQYFGPLDRLPLNVSVLGGFTRVNVDYNLQGVDLIPGSNQLGEFKINSWTVQGVASLDFPIITIYGGAGYGFGTSTFNMRGEYVLEYTEENSGQTITQTITDPLSLDFNAGGPSMTLGLRFNLGFFKLFGNYTLQEYQTFTTGMSFSFR</sequence>
<reference evidence="2 3" key="1">
    <citation type="journal article" date="2019" name="Int. J. Syst. Evol. Microbiol.">
        <title>The Global Catalogue of Microorganisms (GCM) 10K type strain sequencing project: providing services to taxonomists for standard genome sequencing and annotation.</title>
        <authorList>
            <consortium name="The Broad Institute Genomics Platform"/>
            <consortium name="The Broad Institute Genome Sequencing Center for Infectious Disease"/>
            <person name="Wu L."/>
            <person name="Ma J."/>
        </authorList>
    </citation>
    <scope>NUCLEOTIDE SEQUENCE [LARGE SCALE GENOMIC DNA]</scope>
    <source>
        <strain evidence="2 3">JCM 16082</strain>
    </source>
</reference>
<evidence type="ECO:0000313" key="3">
    <source>
        <dbReference type="Proteomes" id="UP001500507"/>
    </source>
</evidence>
<evidence type="ECO:0000313" key="2">
    <source>
        <dbReference type="EMBL" id="GAA0873466.1"/>
    </source>
</evidence>
<gene>
    <name evidence="2" type="ORF">GCM10009117_26130</name>
</gene>
<accession>A0ABN1MJT0</accession>